<feature type="binding site" evidence="10 13">
    <location>
        <position position="31"/>
    </location>
    <ligand>
        <name>a divalent metal cation</name>
        <dbReference type="ChEBI" id="CHEBI:60240"/>
    </ligand>
</feature>
<dbReference type="HAMAP" id="MF_02227">
    <property type="entry name" value="RPE"/>
    <property type="match status" value="1"/>
</dbReference>
<comment type="cofactor">
    <cofactor evidence="3">
        <name>Co(2+)</name>
        <dbReference type="ChEBI" id="CHEBI:48828"/>
    </cofactor>
</comment>
<evidence type="ECO:0000256" key="6">
    <source>
        <dbReference type="ARBA" id="ARBA00009541"/>
    </source>
</evidence>
<dbReference type="NCBIfam" id="NF004076">
    <property type="entry name" value="PRK05581.1-4"/>
    <property type="match status" value="1"/>
</dbReference>
<dbReference type="Pfam" id="PF00834">
    <property type="entry name" value="Ribul_P_3_epim"/>
    <property type="match status" value="1"/>
</dbReference>
<dbReference type="GO" id="GO:0046872">
    <property type="term" value="F:metal ion binding"/>
    <property type="evidence" value="ECO:0007669"/>
    <property type="project" value="UniProtKB-UniRule"/>
</dbReference>
<evidence type="ECO:0000313" key="15">
    <source>
        <dbReference type="EMBL" id="SFL29459.1"/>
    </source>
</evidence>
<evidence type="ECO:0000256" key="2">
    <source>
        <dbReference type="ARBA" id="ARBA00001936"/>
    </source>
</evidence>
<feature type="binding site" evidence="10 14">
    <location>
        <position position="64"/>
    </location>
    <ligand>
        <name>substrate</name>
    </ligand>
</feature>
<dbReference type="Proteomes" id="UP000199006">
    <property type="component" value="Unassembled WGS sequence"/>
</dbReference>
<dbReference type="InterPro" id="IPR013785">
    <property type="entry name" value="Aldolase_TIM"/>
</dbReference>
<dbReference type="PIRSF" id="PIRSF001461">
    <property type="entry name" value="RPE"/>
    <property type="match status" value="1"/>
</dbReference>
<dbReference type="GO" id="GO:0019323">
    <property type="term" value="P:pentose catabolic process"/>
    <property type="evidence" value="ECO:0007669"/>
    <property type="project" value="UniProtKB-UniRule"/>
</dbReference>
<dbReference type="GO" id="GO:0004750">
    <property type="term" value="F:D-ribulose-phosphate 3-epimerase activity"/>
    <property type="evidence" value="ECO:0007669"/>
    <property type="project" value="UniProtKB-UniRule"/>
</dbReference>
<feature type="binding site" evidence="10 13">
    <location>
        <position position="33"/>
    </location>
    <ligand>
        <name>a divalent metal cation</name>
        <dbReference type="ChEBI" id="CHEBI:60240"/>
    </ligand>
</feature>
<dbReference type="RefSeq" id="WP_089859928.1">
    <property type="nucleotide sequence ID" value="NZ_FOTI01000006.1"/>
</dbReference>
<dbReference type="EMBL" id="FOTI01000006">
    <property type="protein sequence ID" value="SFL29459.1"/>
    <property type="molecule type" value="Genomic_DNA"/>
</dbReference>
<evidence type="ECO:0000256" key="14">
    <source>
        <dbReference type="PIRSR" id="PIRSR001461-3"/>
    </source>
</evidence>
<comment type="cofactor">
    <cofactor evidence="10 13">
        <name>a divalent metal cation</name>
        <dbReference type="ChEBI" id="CHEBI:60240"/>
    </cofactor>
    <text evidence="10 13">Binds 1 divalent metal cation per subunit.</text>
</comment>
<evidence type="ECO:0000256" key="4">
    <source>
        <dbReference type="ARBA" id="ARBA00001947"/>
    </source>
</evidence>
<keyword evidence="10 11" id="KW-0119">Carbohydrate metabolism</keyword>
<keyword evidence="13" id="KW-0862">Zinc</keyword>
<comment type="similarity">
    <text evidence="6 10 11">Belongs to the ribulose-phosphate 3-epimerase family.</text>
</comment>
<feature type="active site" description="Proton donor" evidence="10 12">
    <location>
        <position position="173"/>
    </location>
</feature>
<comment type="cofactor">
    <cofactor evidence="5">
        <name>Fe(2+)</name>
        <dbReference type="ChEBI" id="CHEBI:29033"/>
    </cofactor>
</comment>
<dbReference type="STRING" id="29563.SAMN02983006_00765"/>
<evidence type="ECO:0000256" key="12">
    <source>
        <dbReference type="PIRSR" id="PIRSR001461-1"/>
    </source>
</evidence>
<keyword evidence="16" id="KW-1185">Reference proteome</keyword>
<feature type="active site" description="Proton acceptor" evidence="10 12">
    <location>
        <position position="33"/>
    </location>
</feature>
<reference evidence="15 16" key="1">
    <citation type="submission" date="2016-10" db="EMBL/GenBank/DDBJ databases">
        <authorList>
            <person name="de Groot N.N."/>
        </authorList>
    </citation>
    <scope>NUCLEOTIDE SEQUENCE [LARGE SCALE GENOMIC DNA]</scope>
    <source>
        <strain evidence="15 16">ATCC 51327</strain>
    </source>
</reference>
<name>A0A1I4GHW0_9FIRM</name>
<dbReference type="PROSITE" id="PS01085">
    <property type="entry name" value="RIBUL_P_3_EPIMER_1"/>
    <property type="match status" value="1"/>
</dbReference>
<feature type="binding site" evidence="14">
    <location>
        <position position="175"/>
    </location>
    <ligand>
        <name>substrate</name>
    </ligand>
</feature>
<evidence type="ECO:0000256" key="7">
    <source>
        <dbReference type="ARBA" id="ARBA00013188"/>
    </source>
</evidence>
<sequence>METQFAPSLLAADFSNLTAEIKLIEKADYLHLDVMDGVYVPNITFGPGLIKAIRDKTELPFDTHLMITRPERYIDDFAAAGTDVLTVHLEATDHIHRVIQQIKEKGLQAGCSLNPATPLSSLEYILPDLDQVLIMSVNPGFGGQSYIPQITDKIAKLKRIITQNDYECKIEVDGGIKNHNLKEIVQAGADIIVAGSAIFKADSPAEALAKMRSIAADVS</sequence>
<accession>A0A1I4GHW0</accession>
<feature type="binding site" evidence="10 13">
    <location>
        <position position="64"/>
    </location>
    <ligand>
        <name>a divalent metal cation</name>
        <dbReference type="ChEBI" id="CHEBI:60240"/>
    </ligand>
</feature>
<feature type="binding site" evidence="10 14">
    <location>
        <begin position="140"/>
        <end position="143"/>
    </location>
    <ligand>
        <name>substrate</name>
    </ligand>
</feature>
<evidence type="ECO:0000256" key="10">
    <source>
        <dbReference type="HAMAP-Rule" id="MF_02227"/>
    </source>
</evidence>
<evidence type="ECO:0000256" key="9">
    <source>
        <dbReference type="ARBA" id="ARBA00023235"/>
    </source>
</evidence>
<dbReference type="SUPFAM" id="SSF51366">
    <property type="entry name" value="Ribulose-phoshate binding barrel"/>
    <property type="match status" value="1"/>
</dbReference>
<dbReference type="EC" id="5.1.3.1" evidence="7 10"/>
<evidence type="ECO:0000313" key="16">
    <source>
        <dbReference type="Proteomes" id="UP000199006"/>
    </source>
</evidence>
<dbReference type="GO" id="GO:0006098">
    <property type="term" value="P:pentose-phosphate shunt"/>
    <property type="evidence" value="ECO:0007669"/>
    <property type="project" value="UniProtKB-UniRule"/>
</dbReference>
<feature type="binding site" evidence="10 14">
    <location>
        <begin position="195"/>
        <end position="196"/>
    </location>
    <ligand>
        <name>substrate</name>
    </ligand>
</feature>
<evidence type="ECO:0000256" key="1">
    <source>
        <dbReference type="ARBA" id="ARBA00001782"/>
    </source>
</evidence>
<dbReference type="GO" id="GO:0005737">
    <property type="term" value="C:cytoplasm"/>
    <property type="evidence" value="ECO:0007669"/>
    <property type="project" value="UniProtKB-ARBA"/>
</dbReference>
<dbReference type="InterPro" id="IPR000056">
    <property type="entry name" value="Ribul_P_3_epim-like"/>
</dbReference>
<keyword evidence="9 10" id="KW-0413">Isomerase</keyword>
<comment type="catalytic activity">
    <reaction evidence="1 10 11">
        <text>D-ribulose 5-phosphate = D-xylulose 5-phosphate</text>
        <dbReference type="Rhea" id="RHEA:13677"/>
        <dbReference type="ChEBI" id="CHEBI:57737"/>
        <dbReference type="ChEBI" id="CHEBI:58121"/>
        <dbReference type="EC" id="5.1.3.1"/>
    </reaction>
</comment>
<evidence type="ECO:0000256" key="3">
    <source>
        <dbReference type="ARBA" id="ARBA00001941"/>
    </source>
</evidence>
<evidence type="ECO:0000256" key="13">
    <source>
        <dbReference type="PIRSR" id="PIRSR001461-2"/>
    </source>
</evidence>
<feature type="binding site" evidence="10 13">
    <location>
        <position position="173"/>
    </location>
    <ligand>
        <name>a divalent metal cation</name>
        <dbReference type="ChEBI" id="CHEBI:60240"/>
    </ligand>
</feature>
<dbReference type="AlphaFoldDB" id="A0A1I4GHW0"/>
<organism evidence="15 16">
    <name type="scientific">Halanaerobium salsuginis</name>
    <dbReference type="NCBI Taxonomy" id="29563"/>
    <lineage>
        <taxon>Bacteria</taxon>
        <taxon>Bacillati</taxon>
        <taxon>Bacillota</taxon>
        <taxon>Clostridia</taxon>
        <taxon>Halanaerobiales</taxon>
        <taxon>Halanaerobiaceae</taxon>
        <taxon>Halanaerobium</taxon>
    </lineage>
</organism>
<comment type="function">
    <text evidence="10">Catalyzes the reversible epimerization of D-ribulose 5-phosphate to D-xylulose 5-phosphate.</text>
</comment>
<dbReference type="Gene3D" id="3.20.20.70">
    <property type="entry name" value="Aldolase class I"/>
    <property type="match status" value="1"/>
</dbReference>
<keyword evidence="13" id="KW-0464">Manganese</keyword>
<dbReference type="OrthoDB" id="1645589at2"/>
<protein>
    <recommendedName>
        <fullName evidence="7 10">Ribulose-phosphate 3-epimerase</fullName>
        <ecNumber evidence="7 10">5.1.3.1</ecNumber>
    </recommendedName>
</protein>
<proteinExistence type="inferred from homology"/>
<evidence type="ECO:0000256" key="11">
    <source>
        <dbReference type="PIRNR" id="PIRNR001461"/>
    </source>
</evidence>
<feature type="binding site" evidence="10 14">
    <location>
        <position position="8"/>
    </location>
    <ligand>
        <name>substrate</name>
    </ligand>
</feature>
<dbReference type="NCBIfam" id="TIGR01163">
    <property type="entry name" value="rpe"/>
    <property type="match status" value="1"/>
</dbReference>
<dbReference type="PANTHER" id="PTHR11749">
    <property type="entry name" value="RIBULOSE-5-PHOSPHATE-3-EPIMERASE"/>
    <property type="match status" value="1"/>
</dbReference>
<comment type="cofactor">
    <cofactor evidence="4">
        <name>Zn(2+)</name>
        <dbReference type="ChEBI" id="CHEBI:29105"/>
    </cofactor>
</comment>
<keyword evidence="8 10" id="KW-0479">Metal-binding</keyword>
<dbReference type="FunFam" id="3.20.20.70:FF:000004">
    <property type="entry name" value="Ribulose-phosphate 3-epimerase"/>
    <property type="match status" value="1"/>
</dbReference>
<feature type="binding site" evidence="10">
    <location>
        <begin position="173"/>
        <end position="175"/>
    </location>
    <ligand>
        <name>substrate</name>
    </ligand>
</feature>
<dbReference type="CDD" id="cd00429">
    <property type="entry name" value="RPE"/>
    <property type="match status" value="1"/>
</dbReference>
<evidence type="ECO:0000256" key="5">
    <source>
        <dbReference type="ARBA" id="ARBA00001954"/>
    </source>
</evidence>
<comment type="cofactor">
    <cofactor evidence="2">
        <name>Mn(2+)</name>
        <dbReference type="ChEBI" id="CHEBI:29035"/>
    </cofactor>
</comment>
<keyword evidence="13" id="KW-0170">Cobalt</keyword>
<evidence type="ECO:0000256" key="8">
    <source>
        <dbReference type="ARBA" id="ARBA00022723"/>
    </source>
</evidence>
<dbReference type="InterPro" id="IPR011060">
    <property type="entry name" value="RibuloseP-bd_barrel"/>
</dbReference>
<comment type="pathway">
    <text evidence="10">Carbohydrate degradation.</text>
</comment>
<dbReference type="InterPro" id="IPR026019">
    <property type="entry name" value="Ribul_P_3_epim"/>
</dbReference>
<gene>
    <name evidence="10" type="primary">rpe</name>
    <name evidence="15" type="ORF">SAMN02983006_00765</name>
</gene>